<sequence length="190" mass="20324">MNRRQYLTVSTAALSGLAGCLGDTEYTISSVETEGDSHPLALDVTVADRNIAIESPGQLDITLRNTGTQDVMIKNTGVWPLGVLGLVPADASESVAILLLTDEYEKASTVEIQPNGASRSNDPHTGTLGADESIERQYELDGQRVSDAGTYTLQGYFDAVPLSYRTGEDADWVAYHPSVTVTLTEQSVLS</sequence>
<evidence type="ECO:0000313" key="2">
    <source>
        <dbReference type="EMBL" id="SDW62265.1"/>
    </source>
</evidence>
<feature type="domain" description="DUF8130" evidence="1">
    <location>
        <begin position="1"/>
        <end position="188"/>
    </location>
</feature>
<reference evidence="2 3" key="1">
    <citation type="submission" date="2016-10" db="EMBL/GenBank/DDBJ databases">
        <authorList>
            <person name="de Groot N.N."/>
        </authorList>
    </citation>
    <scope>NUCLEOTIDE SEQUENCE [LARGE SCALE GENOMIC DNA]</scope>
    <source>
        <strain evidence="2 3">DSM 3756</strain>
    </source>
</reference>
<accession>A0A1H2V1T5</accession>
<gene>
    <name evidence="2" type="ORF">SAMN05443574_10579</name>
</gene>
<name>A0A1H2V1T5_HALVA</name>
<dbReference type="EMBL" id="FNOF01000005">
    <property type="protein sequence ID" value="SDW62265.1"/>
    <property type="molecule type" value="Genomic_DNA"/>
</dbReference>
<dbReference type="InterPro" id="IPR058443">
    <property type="entry name" value="DUF8130"/>
</dbReference>
<protein>
    <recommendedName>
        <fullName evidence="1">DUF8130 domain-containing protein</fullName>
    </recommendedName>
</protein>
<evidence type="ECO:0000313" key="3">
    <source>
        <dbReference type="Proteomes" id="UP000182573"/>
    </source>
</evidence>
<dbReference type="AlphaFoldDB" id="A0A1H2V1T5"/>
<dbReference type="STRING" id="28442.SAMN05443574_10579"/>
<dbReference type="PROSITE" id="PS51257">
    <property type="entry name" value="PROKAR_LIPOPROTEIN"/>
    <property type="match status" value="1"/>
</dbReference>
<proteinExistence type="predicted"/>
<dbReference type="Pfam" id="PF26451">
    <property type="entry name" value="DUF8130"/>
    <property type="match status" value="1"/>
</dbReference>
<evidence type="ECO:0000259" key="1">
    <source>
        <dbReference type="Pfam" id="PF26451"/>
    </source>
</evidence>
<dbReference type="Proteomes" id="UP000182573">
    <property type="component" value="Unassembled WGS sequence"/>
</dbReference>
<organism evidence="2 3">
    <name type="scientific">Haloarcula vallismortis</name>
    <name type="common">Halobacterium vallismortis</name>
    <dbReference type="NCBI Taxonomy" id="28442"/>
    <lineage>
        <taxon>Archaea</taxon>
        <taxon>Methanobacteriati</taxon>
        <taxon>Methanobacteriota</taxon>
        <taxon>Stenosarchaea group</taxon>
        <taxon>Halobacteria</taxon>
        <taxon>Halobacteriales</taxon>
        <taxon>Haloarculaceae</taxon>
        <taxon>Haloarcula</taxon>
    </lineage>
</organism>
<dbReference type="RefSeq" id="WP_004517012.1">
    <property type="nucleotide sequence ID" value="NZ_FNOF01000005.1"/>
</dbReference>